<name>A0A937XCA9_UNCW3</name>
<evidence type="ECO:0000256" key="1">
    <source>
        <dbReference type="SAM" id="MobiDB-lite"/>
    </source>
</evidence>
<dbReference type="Proteomes" id="UP000779900">
    <property type="component" value="Unassembled WGS sequence"/>
</dbReference>
<feature type="region of interest" description="Disordered" evidence="1">
    <location>
        <begin position="69"/>
        <end position="89"/>
    </location>
</feature>
<dbReference type="EMBL" id="VGIR01000002">
    <property type="protein sequence ID" value="MBM3330367.1"/>
    <property type="molecule type" value="Genomic_DNA"/>
</dbReference>
<evidence type="ECO:0000313" key="2">
    <source>
        <dbReference type="EMBL" id="MBM3330367.1"/>
    </source>
</evidence>
<accession>A0A937XCA9</accession>
<organism evidence="2 3">
    <name type="scientific">candidate division WOR-3 bacterium</name>
    <dbReference type="NCBI Taxonomy" id="2052148"/>
    <lineage>
        <taxon>Bacteria</taxon>
        <taxon>Bacteria division WOR-3</taxon>
    </lineage>
</organism>
<reference evidence="2" key="1">
    <citation type="submission" date="2019-03" db="EMBL/GenBank/DDBJ databases">
        <title>Lake Tanganyika Metagenome-Assembled Genomes (MAGs).</title>
        <authorList>
            <person name="Tran P."/>
        </authorList>
    </citation>
    <scope>NUCLEOTIDE SEQUENCE</scope>
    <source>
        <strain evidence="2">K_DeepCast_150m_m2_040</strain>
    </source>
</reference>
<sequence>MKVVLRVVLTVLVVVLGLVVGIKLTPGLASWTGLGRRATAPELQSALAGGTQPDWGGGRVTFSNRSAAGSIDSARTASPGDKSSQQTFSGSAGGVLLRQKSDSDYALTLALRSRGQEKTTLFEVPSSGRFRKEMLPGEADAEPPAADIPLYPQSSCRMQVGRGTATFIGFYLTPDSVEAVRSFYIRALTRLGWQHLAAGGPGFVETFTKRKDDRSVVVQLRRQDSVTTRIGLVATTSGGPTPSERK</sequence>
<dbReference type="AlphaFoldDB" id="A0A937XCA9"/>
<evidence type="ECO:0000313" key="3">
    <source>
        <dbReference type="Proteomes" id="UP000779900"/>
    </source>
</evidence>
<comment type="caution">
    <text evidence="2">The sequence shown here is derived from an EMBL/GenBank/DDBJ whole genome shotgun (WGS) entry which is preliminary data.</text>
</comment>
<protein>
    <submittedName>
        <fullName evidence="2">Uncharacterized protein</fullName>
    </submittedName>
</protein>
<proteinExistence type="predicted"/>
<gene>
    <name evidence="2" type="ORF">FJY68_00790</name>
</gene>